<dbReference type="EMBL" id="FMBI01000028">
    <property type="protein sequence ID" value="SCC30509.1"/>
    <property type="molecule type" value="Genomic_DNA"/>
</dbReference>
<reference evidence="1 2" key="1">
    <citation type="submission" date="2016-08" db="EMBL/GenBank/DDBJ databases">
        <authorList>
            <person name="Seilhamer J.J."/>
        </authorList>
    </citation>
    <scope>NUCLEOTIDE SEQUENCE [LARGE SCALE GENOMIC DNA]</scope>
    <source>
        <strain evidence="1 2">IEBC_T61001</strain>
    </source>
</reference>
<protein>
    <submittedName>
        <fullName evidence="1">Uncharacterized protein</fullName>
    </submittedName>
</protein>
<gene>
    <name evidence="1" type="ORF">BTT61001_02407</name>
</gene>
<organism evidence="1 2">
    <name type="scientific">Bacillus thuringiensis</name>
    <dbReference type="NCBI Taxonomy" id="1428"/>
    <lineage>
        <taxon>Bacteria</taxon>
        <taxon>Bacillati</taxon>
        <taxon>Bacillota</taxon>
        <taxon>Bacilli</taxon>
        <taxon>Bacillales</taxon>
        <taxon>Bacillaceae</taxon>
        <taxon>Bacillus</taxon>
        <taxon>Bacillus cereus group</taxon>
    </lineage>
</organism>
<name>A0A1C4DGK1_BACTU</name>
<sequence length="24" mass="2829">MRGVINGIFLIFTVYKMKNIRGEE</sequence>
<proteinExistence type="predicted"/>
<evidence type="ECO:0000313" key="1">
    <source>
        <dbReference type="EMBL" id="SCC30509.1"/>
    </source>
</evidence>
<evidence type="ECO:0000313" key="2">
    <source>
        <dbReference type="Proteomes" id="UP000195991"/>
    </source>
</evidence>
<dbReference type="AlphaFoldDB" id="A0A1C4DGK1"/>
<dbReference type="Proteomes" id="UP000195991">
    <property type="component" value="Unassembled WGS sequence"/>
</dbReference>
<accession>A0A1C4DGK1</accession>